<evidence type="ECO:0000256" key="3">
    <source>
        <dbReference type="ARBA" id="ARBA00022691"/>
    </source>
</evidence>
<keyword evidence="1 6" id="KW-0489">Methyltransferase</keyword>
<dbReference type="GO" id="GO:0015995">
    <property type="term" value="P:chlorophyll biosynthetic process"/>
    <property type="evidence" value="ECO:0007669"/>
    <property type="project" value="UniProtKB-UniRule"/>
</dbReference>
<evidence type="ECO:0000256" key="4">
    <source>
        <dbReference type="NCBIfam" id="TIGR02021"/>
    </source>
</evidence>
<dbReference type="AlphaFoldDB" id="A0A5M6ZJ41"/>
<evidence type="ECO:0000256" key="1">
    <source>
        <dbReference type="ARBA" id="ARBA00022603"/>
    </source>
</evidence>
<dbReference type="GO" id="GO:0046406">
    <property type="term" value="F:magnesium protoporphyrin IX methyltransferase activity"/>
    <property type="evidence" value="ECO:0007669"/>
    <property type="project" value="UniProtKB-UniRule"/>
</dbReference>
<dbReference type="EMBL" id="VWOJ01000002">
    <property type="protein sequence ID" value="KAA5804025.1"/>
    <property type="molecule type" value="Genomic_DNA"/>
</dbReference>
<gene>
    <name evidence="6" type="ORF">F1654_09610</name>
</gene>
<keyword evidence="3" id="KW-0949">S-adenosyl-L-methionine</keyword>
<name>A0A5M6ZJ41_9PROT</name>
<dbReference type="PANTHER" id="PTHR43464">
    <property type="entry name" value="METHYLTRANSFERASE"/>
    <property type="match status" value="1"/>
</dbReference>
<dbReference type="PANTHER" id="PTHR43464:SF19">
    <property type="entry name" value="UBIQUINONE BIOSYNTHESIS O-METHYLTRANSFERASE, MITOCHONDRIAL"/>
    <property type="match status" value="1"/>
</dbReference>
<dbReference type="NCBIfam" id="TIGR02021">
    <property type="entry name" value="BchM-ChlM"/>
    <property type="match status" value="1"/>
</dbReference>
<dbReference type="GO" id="GO:0032259">
    <property type="term" value="P:methylation"/>
    <property type="evidence" value="ECO:0007669"/>
    <property type="project" value="UniProtKB-KW"/>
</dbReference>
<keyword evidence="7" id="KW-1185">Reference proteome</keyword>
<sequence>MADTTYHQRRDALETYFDRTAVEAWAKLTSEAPVSGVRATVRAGRDKLRETFLSWLPSYMGGEAVLDAGCGAGQLAFAMAARGAHVEAVDLSPTLLDLAAERAPKDLPGTVRFRAGDMLDASAGPVDRVVAMDSVIHYGPEDMTAMIAALAGRARTSVMFSFAPRTPLLTVMHAAGKLFPKSDRAPAIVPISEQGLRRRIGAHPGLQDWRIGRTVRIDSFFYISQAMELVRR</sequence>
<reference evidence="6 7" key="1">
    <citation type="submission" date="2019-09" db="EMBL/GenBank/DDBJ databases">
        <authorList>
            <person name="Kevbrin V."/>
            <person name="Grouzdev D.S."/>
        </authorList>
    </citation>
    <scope>NUCLEOTIDE SEQUENCE [LARGE SCALE GENOMIC DNA]</scope>
    <source>
        <strain evidence="6 7">G-192</strain>
    </source>
</reference>
<dbReference type="InterPro" id="IPR010251">
    <property type="entry name" value="Mg_prot_MeTrfase"/>
</dbReference>
<evidence type="ECO:0000256" key="2">
    <source>
        <dbReference type="ARBA" id="ARBA00022679"/>
    </source>
</evidence>
<keyword evidence="2 6" id="KW-0808">Transferase</keyword>
<dbReference type="SUPFAM" id="SSF53335">
    <property type="entry name" value="S-adenosyl-L-methionine-dependent methyltransferases"/>
    <property type="match status" value="1"/>
</dbReference>
<dbReference type="InterPro" id="IPR010940">
    <property type="entry name" value="Mg_prot_MeTrfase_C"/>
</dbReference>
<feature type="domain" description="Magnesium-protoporphyrin IX methyltransferase C-terminal" evidence="5">
    <location>
        <begin position="131"/>
        <end position="231"/>
    </location>
</feature>
<dbReference type="Pfam" id="PF07109">
    <property type="entry name" value="Mg-por_mtran_C"/>
    <property type="match status" value="1"/>
</dbReference>
<dbReference type="EC" id="2.1.1.11" evidence="4"/>
<dbReference type="InterPro" id="IPR029063">
    <property type="entry name" value="SAM-dependent_MTases_sf"/>
</dbReference>
<accession>A0A5M6ZJ41</accession>
<evidence type="ECO:0000313" key="6">
    <source>
        <dbReference type="EMBL" id="KAA5804025.1"/>
    </source>
</evidence>
<comment type="caution">
    <text evidence="6">The sequence shown here is derived from an EMBL/GenBank/DDBJ whole genome shotgun (WGS) entry which is preliminary data.</text>
</comment>
<organism evidence="6 7">
    <name type="scientific">Alkalicaulis satelles</name>
    <dbReference type="NCBI Taxonomy" id="2609175"/>
    <lineage>
        <taxon>Bacteria</taxon>
        <taxon>Pseudomonadati</taxon>
        <taxon>Pseudomonadota</taxon>
        <taxon>Alphaproteobacteria</taxon>
        <taxon>Maricaulales</taxon>
        <taxon>Maricaulaceae</taxon>
        <taxon>Alkalicaulis</taxon>
    </lineage>
</organism>
<dbReference type="CDD" id="cd02440">
    <property type="entry name" value="AdoMet_MTases"/>
    <property type="match status" value="1"/>
</dbReference>
<evidence type="ECO:0000313" key="7">
    <source>
        <dbReference type="Proteomes" id="UP000325122"/>
    </source>
</evidence>
<proteinExistence type="predicted"/>
<protein>
    <recommendedName>
        <fullName evidence="4">Magnesium protoporphyrin IX methyltransferase</fullName>
        <ecNumber evidence="4">2.1.1.11</ecNumber>
    </recommendedName>
</protein>
<dbReference type="PROSITE" id="PS51556">
    <property type="entry name" value="SAM_MT_MG_PIX"/>
    <property type="match status" value="1"/>
</dbReference>
<evidence type="ECO:0000259" key="5">
    <source>
        <dbReference type="Pfam" id="PF07109"/>
    </source>
</evidence>
<dbReference type="Gene3D" id="3.40.50.150">
    <property type="entry name" value="Vaccinia Virus protein VP39"/>
    <property type="match status" value="1"/>
</dbReference>
<dbReference type="Proteomes" id="UP000325122">
    <property type="component" value="Unassembled WGS sequence"/>
</dbReference>
<dbReference type="RefSeq" id="WP_150023292.1">
    <property type="nucleotide sequence ID" value="NZ_VWOJ01000002.1"/>
</dbReference>